<accession>A0A9X1HQT5</accession>
<dbReference type="RefSeq" id="WP_225697657.1">
    <property type="nucleotide sequence ID" value="NZ_JAIXNE010000002.1"/>
</dbReference>
<dbReference type="Proteomes" id="UP001139409">
    <property type="component" value="Unassembled WGS sequence"/>
</dbReference>
<sequence>MDFNKHTEKGNLILDEVAEQLGMENNRDLAFRVLRSVLHALRERLPIQESFHLLAELPFIIKALYVDGWKYHEKPNRTIRDTGSLIREMIHEDYPAGHHDFMTLKDGENALRAVITVLKRHISAGESADIENALPANLKGLWHGAIA</sequence>
<protein>
    <submittedName>
        <fullName evidence="1">DUF2267 domain-containing protein</fullName>
    </submittedName>
</protein>
<evidence type="ECO:0000313" key="2">
    <source>
        <dbReference type="EMBL" id="MCA6075719.1"/>
    </source>
</evidence>
<reference evidence="1" key="1">
    <citation type="submission" date="2021-09" db="EMBL/GenBank/DDBJ databases">
        <title>Fulvivirga sp. isolated from coastal sediment.</title>
        <authorList>
            <person name="Yu H."/>
        </authorList>
    </citation>
    <scope>NUCLEOTIDE SEQUENCE</scope>
    <source>
        <strain evidence="1">1062</strain>
    </source>
</reference>
<proteinExistence type="predicted"/>
<dbReference type="InterPro" id="IPR018727">
    <property type="entry name" value="DUF2267"/>
</dbReference>
<comment type="caution">
    <text evidence="1">The sequence shown here is derived from an EMBL/GenBank/DDBJ whole genome shotgun (WGS) entry which is preliminary data.</text>
</comment>
<evidence type="ECO:0000313" key="1">
    <source>
        <dbReference type="EMBL" id="MCA6074542.1"/>
    </source>
</evidence>
<organism evidence="1 4">
    <name type="scientific">Fulvivirga sedimenti</name>
    <dbReference type="NCBI Taxonomy" id="2879465"/>
    <lineage>
        <taxon>Bacteria</taxon>
        <taxon>Pseudomonadati</taxon>
        <taxon>Bacteroidota</taxon>
        <taxon>Cytophagia</taxon>
        <taxon>Cytophagales</taxon>
        <taxon>Fulvivirgaceae</taxon>
        <taxon>Fulvivirga</taxon>
    </lineage>
</organism>
<dbReference type="EMBL" id="JAIXNE010000004">
    <property type="protein sequence ID" value="MCA6076847.1"/>
    <property type="molecule type" value="Genomic_DNA"/>
</dbReference>
<dbReference type="EMBL" id="JAIXNE010000002">
    <property type="protein sequence ID" value="MCA6074542.1"/>
    <property type="molecule type" value="Genomic_DNA"/>
</dbReference>
<dbReference type="AlphaFoldDB" id="A0A9X1HQT5"/>
<gene>
    <name evidence="1" type="ORF">LDX50_06660</name>
    <name evidence="2" type="ORF">LDX50_12630</name>
    <name evidence="3" type="ORF">LDX50_18350</name>
</gene>
<name>A0A9X1HQT5_9BACT</name>
<dbReference type="InterPro" id="IPR038282">
    <property type="entry name" value="DUF2267_sf"/>
</dbReference>
<dbReference type="Pfam" id="PF10025">
    <property type="entry name" value="DUF2267"/>
    <property type="match status" value="1"/>
</dbReference>
<evidence type="ECO:0000313" key="4">
    <source>
        <dbReference type="Proteomes" id="UP001139409"/>
    </source>
</evidence>
<evidence type="ECO:0000313" key="3">
    <source>
        <dbReference type="EMBL" id="MCA6076847.1"/>
    </source>
</evidence>
<dbReference type="EMBL" id="JAIXNE010000003">
    <property type="protein sequence ID" value="MCA6075719.1"/>
    <property type="molecule type" value="Genomic_DNA"/>
</dbReference>
<keyword evidence="4" id="KW-1185">Reference proteome</keyword>
<dbReference type="Gene3D" id="1.10.490.110">
    <property type="entry name" value="Uncharacterized conserved protein DUF2267"/>
    <property type="match status" value="1"/>
</dbReference>